<dbReference type="PANTHER" id="PTHR12302">
    <property type="entry name" value="EBNA2 BINDING PROTEIN P100"/>
    <property type="match status" value="1"/>
</dbReference>
<dbReference type="PROSITE" id="PS50830">
    <property type="entry name" value="TNASE_3"/>
    <property type="match status" value="1"/>
</dbReference>
<name>A0A1C7AG09_9GAMM</name>
<dbReference type="InterPro" id="IPR035437">
    <property type="entry name" value="SNase_OB-fold_sf"/>
</dbReference>
<dbReference type="InterPro" id="IPR016071">
    <property type="entry name" value="Staphylococal_nuclease_OB-fold"/>
</dbReference>
<evidence type="ECO:0000256" key="2">
    <source>
        <dbReference type="ARBA" id="ARBA00022759"/>
    </source>
</evidence>
<dbReference type="Proteomes" id="UP000218899">
    <property type="component" value="Chromosome"/>
</dbReference>
<keyword evidence="4" id="KW-0732">Signal</keyword>
<dbReference type="SMART" id="SM00318">
    <property type="entry name" value="SNc"/>
    <property type="match status" value="1"/>
</dbReference>
<dbReference type="Pfam" id="PF00565">
    <property type="entry name" value="SNase"/>
    <property type="match status" value="1"/>
</dbReference>
<evidence type="ECO:0000256" key="3">
    <source>
        <dbReference type="ARBA" id="ARBA00022801"/>
    </source>
</evidence>
<dbReference type="GO" id="GO:0004519">
    <property type="term" value="F:endonuclease activity"/>
    <property type="evidence" value="ECO:0007669"/>
    <property type="project" value="UniProtKB-KW"/>
</dbReference>
<sequence>MARGPNPRALRWSALFVWALALASTAWADGETVRVARVLDGDSLLLSDGRQVRLIGINTPEFGRDGAAHQPGAVEARARTAALAEGREIVLVFDAERKDRHGRSLAYVVLEGGRELQEYLLAEGLAWYVAIPPNLARLSRYRELERAAREARRGVWSDPSYRAVPAVRLAPGDTGFRRIEGRVERVRYTKRFVRLELGGRTSIVVPREDWRYFPRAPETYVGRRLVARGWVGEYKGLLRLRISHPAMIEVLH</sequence>
<reference evidence="6 7" key="1">
    <citation type="submission" date="2015-08" db="EMBL/GenBank/DDBJ databases">
        <title>Complete genome sequence of Sulfurifustis variabilis.</title>
        <authorList>
            <person name="Miura A."/>
            <person name="Kojima H."/>
            <person name="Fukui M."/>
        </authorList>
    </citation>
    <scope>NUCLEOTIDE SEQUENCE [LARGE SCALE GENOMIC DNA]</scope>
    <source>
        <strain evidence="7">skN76</strain>
    </source>
</reference>
<dbReference type="Gene3D" id="2.40.50.90">
    <property type="match status" value="1"/>
</dbReference>
<evidence type="ECO:0000256" key="4">
    <source>
        <dbReference type="SAM" id="SignalP"/>
    </source>
</evidence>
<keyword evidence="3" id="KW-0378">Hydrolase</keyword>
<dbReference type="AlphaFoldDB" id="A0A1C7AG09"/>
<dbReference type="EMBL" id="AP014936">
    <property type="protein sequence ID" value="BAU50383.1"/>
    <property type="molecule type" value="Genomic_DNA"/>
</dbReference>
<keyword evidence="2" id="KW-0255">Endonuclease</keyword>
<feature type="chain" id="PRO_5008752394" evidence="4">
    <location>
        <begin position="29"/>
        <end position="252"/>
    </location>
</feature>
<dbReference type="RefSeq" id="WP_169924194.1">
    <property type="nucleotide sequence ID" value="NZ_AP014936.1"/>
</dbReference>
<evidence type="ECO:0000313" key="7">
    <source>
        <dbReference type="Proteomes" id="UP000218899"/>
    </source>
</evidence>
<organism evidence="6 7">
    <name type="scientific">Sulfurifustis variabilis</name>
    <dbReference type="NCBI Taxonomy" id="1675686"/>
    <lineage>
        <taxon>Bacteria</taxon>
        <taxon>Pseudomonadati</taxon>
        <taxon>Pseudomonadota</taxon>
        <taxon>Gammaproteobacteria</taxon>
        <taxon>Acidiferrobacterales</taxon>
        <taxon>Acidiferrobacteraceae</taxon>
        <taxon>Sulfurifustis</taxon>
    </lineage>
</organism>
<evidence type="ECO:0000313" key="6">
    <source>
        <dbReference type="EMBL" id="BAU50383.1"/>
    </source>
</evidence>
<dbReference type="SUPFAM" id="SSF50199">
    <property type="entry name" value="Staphylococcal nuclease"/>
    <property type="match status" value="1"/>
</dbReference>
<evidence type="ECO:0000259" key="5">
    <source>
        <dbReference type="PROSITE" id="PS50830"/>
    </source>
</evidence>
<protein>
    <submittedName>
        <fullName evidence="6">Nuclease</fullName>
    </submittedName>
</protein>
<proteinExistence type="predicted"/>
<accession>A0A1C7AG09</accession>
<feature type="signal peptide" evidence="4">
    <location>
        <begin position="1"/>
        <end position="28"/>
    </location>
</feature>
<evidence type="ECO:0000256" key="1">
    <source>
        <dbReference type="ARBA" id="ARBA00022722"/>
    </source>
</evidence>
<dbReference type="GO" id="GO:0016787">
    <property type="term" value="F:hydrolase activity"/>
    <property type="evidence" value="ECO:0007669"/>
    <property type="project" value="UniProtKB-KW"/>
</dbReference>
<gene>
    <name evidence="6" type="ORF">SVA_3849</name>
</gene>
<keyword evidence="7" id="KW-1185">Reference proteome</keyword>
<feature type="domain" description="TNase-like" evidence="5">
    <location>
        <begin position="29"/>
        <end position="158"/>
    </location>
</feature>
<dbReference type="PANTHER" id="PTHR12302:SF3">
    <property type="entry name" value="SERINE_THREONINE-PROTEIN KINASE 31"/>
    <property type="match status" value="1"/>
</dbReference>
<dbReference type="KEGG" id="sva:SVA_3849"/>
<keyword evidence="1" id="KW-0540">Nuclease</keyword>